<sequence>MKKRTLYLIAFLGMFLLIPFTANAAENNDDVQEEVLVSKLTQNEIDYLRNNVGLTESEIEDFPIEVLLQLIDNKAKKEASGFNIEDHYELSSSPGAIATFGTIKKSTLKLGATAFKVSSDKSGAYKYYFYGNFEWLKPPVWGLVDKMTIGFPSANRFYLPTSKGKVTQHAHKYNYSYNRGTTWVGKAIKTTPTNFENNSGVAGSFDLVPGEILHKGYIGQYVYLNKKNAGDSMNIKFEYGHKKVVGTISIGVYPTGLGISPATNLDTQAYALTLNY</sequence>
<evidence type="ECO:0000313" key="2">
    <source>
        <dbReference type="EMBL" id="QQX26056.1"/>
    </source>
</evidence>
<protein>
    <submittedName>
        <fullName evidence="2">Uncharacterized protein</fullName>
    </submittedName>
</protein>
<keyword evidence="1" id="KW-0732">Signal</keyword>
<dbReference type="EMBL" id="CP066701">
    <property type="protein sequence ID" value="QQX26056.1"/>
    <property type="molecule type" value="Genomic_DNA"/>
</dbReference>
<dbReference type="AlphaFoldDB" id="A0AB37HE74"/>
<feature type="chain" id="PRO_5044329652" evidence="1">
    <location>
        <begin position="25"/>
        <end position="276"/>
    </location>
</feature>
<reference evidence="2 3" key="1">
    <citation type="submission" date="2020-12" db="EMBL/GenBank/DDBJ databases">
        <title>Taxonomic evaluation of the Bacillus sporothermodurans group of bacteria based on whole genome sequences.</title>
        <authorList>
            <person name="Fiedler G."/>
            <person name="Herbstmann A.-D."/>
            <person name="Doll E."/>
            <person name="Wenning M."/>
            <person name="Brinks E."/>
            <person name="Kabisch J."/>
            <person name="Breitenwieser F."/>
            <person name="Lappann M."/>
            <person name="Boehnlein C."/>
            <person name="Franz C."/>
        </authorList>
    </citation>
    <scope>NUCLEOTIDE SEQUENCE [LARGE SCALE GENOMIC DNA]</scope>
    <source>
        <strain evidence="2 3">DSM 10599</strain>
    </source>
</reference>
<evidence type="ECO:0000256" key="1">
    <source>
        <dbReference type="SAM" id="SignalP"/>
    </source>
</evidence>
<evidence type="ECO:0000313" key="3">
    <source>
        <dbReference type="Proteomes" id="UP000595512"/>
    </source>
</evidence>
<feature type="signal peptide" evidence="1">
    <location>
        <begin position="1"/>
        <end position="24"/>
    </location>
</feature>
<organism evidence="2 3">
    <name type="scientific">Heyndrickxia sporothermodurans</name>
    <dbReference type="NCBI Taxonomy" id="46224"/>
    <lineage>
        <taxon>Bacteria</taxon>
        <taxon>Bacillati</taxon>
        <taxon>Bacillota</taxon>
        <taxon>Bacilli</taxon>
        <taxon>Bacillales</taxon>
        <taxon>Bacillaceae</taxon>
        <taxon>Heyndrickxia</taxon>
    </lineage>
</organism>
<dbReference type="KEGG" id="hspo:JGZ69_03710"/>
<proteinExistence type="predicted"/>
<dbReference type="Proteomes" id="UP000595512">
    <property type="component" value="Chromosome"/>
</dbReference>
<accession>A0AB37HE74</accession>
<gene>
    <name evidence="2" type="ORF">JGZ69_03710</name>
</gene>
<name>A0AB37HE74_9BACI</name>
<dbReference type="RefSeq" id="WP_107982309.1">
    <property type="nucleotide sequence ID" value="NZ_CP066701.1"/>
</dbReference>